<dbReference type="EMBL" id="FOHA01000001">
    <property type="protein sequence ID" value="SER52990.1"/>
    <property type="molecule type" value="Genomic_DNA"/>
</dbReference>
<reference evidence="1 2" key="1">
    <citation type="submission" date="2016-10" db="EMBL/GenBank/DDBJ databases">
        <authorList>
            <person name="de Groot N.N."/>
        </authorList>
    </citation>
    <scope>NUCLEOTIDE SEQUENCE [LARGE SCALE GENOMIC DNA]</scope>
    <source>
        <strain evidence="1 2">DSM 13760</strain>
    </source>
</reference>
<accession>A0A1H9PXW8</accession>
<evidence type="ECO:0000313" key="2">
    <source>
        <dbReference type="Proteomes" id="UP000198948"/>
    </source>
</evidence>
<evidence type="ECO:0000313" key="1">
    <source>
        <dbReference type="EMBL" id="SER52990.1"/>
    </source>
</evidence>
<name>A0A1H9PXW8_9LACT</name>
<dbReference type="Proteomes" id="UP000198948">
    <property type="component" value="Unassembled WGS sequence"/>
</dbReference>
<dbReference type="AlphaFoldDB" id="A0A1H9PXW8"/>
<protein>
    <submittedName>
        <fullName evidence="1">Uncharacterized protein</fullName>
    </submittedName>
</protein>
<dbReference type="STRING" id="142588.SAMN04488559_101219"/>
<gene>
    <name evidence="1" type="ORF">SAMN04488559_101219</name>
</gene>
<keyword evidence="2" id="KW-1185">Reference proteome</keyword>
<proteinExistence type="predicted"/>
<organism evidence="1 2">
    <name type="scientific">Isobaculum melis</name>
    <dbReference type="NCBI Taxonomy" id="142588"/>
    <lineage>
        <taxon>Bacteria</taxon>
        <taxon>Bacillati</taxon>
        <taxon>Bacillota</taxon>
        <taxon>Bacilli</taxon>
        <taxon>Lactobacillales</taxon>
        <taxon>Carnobacteriaceae</taxon>
        <taxon>Isobaculum</taxon>
    </lineage>
</organism>
<sequence>MINEQYEFMNNRMKELELSFDKDNLTSLFGMIDLYGELQDTTFHDLSNAIELWIDQYSNTEVLEYIHRKNDSYYNNLVH</sequence>
<dbReference type="RefSeq" id="WP_092649373.1">
    <property type="nucleotide sequence ID" value="NZ_FOHA01000001.1"/>
</dbReference>